<accession>A0ACC1CZD4</accession>
<name>A0ACC1CZD4_9NEOP</name>
<organism evidence="1 2">
    <name type="scientific">Dendrolimus kikuchii</name>
    <dbReference type="NCBI Taxonomy" id="765133"/>
    <lineage>
        <taxon>Eukaryota</taxon>
        <taxon>Metazoa</taxon>
        <taxon>Ecdysozoa</taxon>
        <taxon>Arthropoda</taxon>
        <taxon>Hexapoda</taxon>
        <taxon>Insecta</taxon>
        <taxon>Pterygota</taxon>
        <taxon>Neoptera</taxon>
        <taxon>Endopterygota</taxon>
        <taxon>Lepidoptera</taxon>
        <taxon>Glossata</taxon>
        <taxon>Ditrysia</taxon>
        <taxon>Bombycoidea</taxon>
        <taxon>Lasiocampidae</taxon>
        <taxon>Dendrolimus</taxon>
    </lineage>
</organism>
<dbReference type="Proteomes" id="UP000824533">
    <property type="component" value="Linkage Group LG12"/>
</dbReference>
<protein>
    <submittedName>
        <fullName evidence="1">Uncharacterized protein</fullName>
    </submittedName>
</protein>
<dbReference type="EMBL" id="CM034398">
    <property type="protein sequence ID" value="KAJ0177003.1"/>
    <property type="molecule type" value="Genomic_DNA"/>
</dbReference>
<comment type="caution">
    <text evidence="1">The sequence shown here is derived from an EMBL/GenBank/DDBJ whole genome shotgun (WGS) entry which is preliminary data.</text>
</comment>
<evidence type="ECO:0000313" key="1">
    <source>
        <dbReference type="EMBL" id="KAJ0177003.1"/>
    </source>
</evidence>
<gene>
    <name evidence="1" type="ORF">K1T71_007012</name>
</gene>
<proteinExistence type="predicted"/>
<reference evidence="1 2" key="1">
    <citation type="journal article" date="2021" name="Front. Genet.">
        <title>Chromosome-Level Genome Assembly Reveals Significant Gene Expansion in the Toll and IMD Signaling Pathways of Dendrolimus kikuchii.</title>
        <authorList>
            <person name="Zhou J."/>
            <person name="Wu P."/>
            <person name="Xiong Z."/>
            <person name="Liu N."/>
            <person name="Zhao N."/>
            <person name="Ji M."/>
            <person name="Qiu Y."/>
            <person name="Yang B."/>
        </authorList>
    </citation>
    <scope>NUCLEOTIDE SEQUENCE [LARGE SCALE GENOMIC DNA]</scope>
    <source>
        <strain evidence="1">Ann1</strain>
    </source>
</reference>
<sequence>MNFKAAYERLFLSKGVGQNGDVYVDTPVLPQHQINALRFIYKQYIKKNPGIIVNDPKGYGKTVEVVLFVKAMKHLLKQPVLIICNEEQVDVWLKNFQKWTDLMAEIAVNPSNPYIKGKKVLIATWSEFVAFHVRNWSVMVVHHDQPKKELFKYSFNADFKMWVSSDDMMEDLDSFITIYEWLHPKGDINLLRHDGTNLEKQIHRDAFMKDIVIRGRGFDSPEITIQKTKTSSEQIKTNRKTKNKDATGTKIKRSRKNDNEFNITSEVTTIKVEAVDSNENKDLTTPRSGPRESNLNLKSKSELGSKVPESSGPIKRTKLGQSREKNICDAEYISIDCVPVTKVKEEIFEEVSIENTEPVKSVAFRNQIIADHDKYKDANIKTEDSENISSQNITLHYTENDSNCVDKNVPMDVDLDTESKSLLSCNEKTTNVTNSNEKHSDNEHRVNEINILVNNDKDLTDNIDNMNYDNDSNINYDNNKDNIIKSADNHVKESTDDVEMCPEASEKTTDSKKLVNKSFDSVLEEMEQKALKKFQGSFLDSLF</sequence>
<evidence type="ECO:0000313" key="2">
    <source>
        <dbReference type="Proteomes" id="UP000824533"/>
    </source>
</evidence>
<keyword evidence="2" id="KW-1185">Reference proteome</keyword>